<comment type="caution">
    <text evidence="2">The sequence shown here is derived from an EMBL/GenBank/DDBJ whole genome shotgun (WGS) entry which is preliminary data.</text>
</comment>
<keyword evidence="1" id="KW-0472">Membrane</keyword>
<keyword evidence="1" id="KW-0812">Transmembrane</keyword>
<evidence type="ECO:0000313" key="2">
    <source>
        <dbReference type="EMBL" id="PON89537.1"/>
    </source>
</evidence>
<evidence type="ECO:0000313" key="3">
    <source>
        <dbReference type="Proteomes" id="UP000237000"/>
    </source>
</evidence>
<keyword evidence="3" id="KW-1185">Reference proteome</keyword>
<protein>
    <submittedName>
        <fullName evidence="2">Uncharacterized protein</fullName>
    </submittedName>
</protein>
<organism evidence="2 3">
    <name type="scientific">Trema orientale</name>
    <name type="common">Charcoal tree</name>
    <name type="synonym">Celtis orientalis</name>
    <dbReference type="NCBI Taxonomy" id="63057"/>
    <lineage>
        <taxon>Eukaryota</taxon>
        <taxon>Viridiplantae</taxon>
        <taxon>Streptophyta</taxon>
        <taxon>Embryophyta</taxon>
        <taxon>Tracheophyta</taxon>
        <taxon>Spermatophyta</taxon>
        <taxon>Magnoliopsida</taxon>
        <taxon>eudicotyledons</taxon>
        <taxon>Gunneridae</taxon>
        <taxon>Pentapetalae</taxon>
        <taxon>rosids</taxon>
        <taxon>fabids</taxon>
        <taxon>Rosales</taxon>
        <taxon>Cannabaceae</taxon>
        <taxon>Trema</taxon>
    </lineage>
</organism>
<dbReference type="InParanoid" id="A0A2P5EVI4"/>
<sequence length="124" mass="14528">MQMLTCLSQGQVDNFTSKILNKNKTLDGFFLFFSFFFFGRTRPLLEVGHLLVCNNSVLVLETCFGFLFWFLLLLNKLWWVAYHVMQPILKKNTREKGQDPLVRFCSSTCSMKLSRKSCTLSYLF</sequence>
<accession>A0A2P5EVI4</accession>
<keyword evidence="1" id="KW-1133">Transmembrane helix</keyword>
<name>A0A2P5EVI4_TREOI</name>
<feature type="transmembrane region" description="Helical" evidence="1">
    <location>
        <begin position="57"/>
        <end position="81"/>
    </location>
</feature>
<evidence type="ECO:0000256" key="1">
    <source>
        <dbReference type="SAM" id="Phobius"/>
    </source>
</evidence>
<feature type="transmembrane region" description="Helical" evidence="1">
    <location>
        <begin position="28"/>
        <end position="45"/>
    </location>
</feature>
<proteinExistence type="predicted"/>
<dbReference type="EMBL" id="JXTC01000093">
    <property type="protein sequence ID" value="PON89537.1"/>
    <property type="molecule type" value="Genomic_DNA"/>
</dbReference>
<dbReference type="AlphaFoldDB" id="A0A2P5EVI4"/>
<dbReference type="Proteomes" id="UP000237000">
    <property type="component" value="Unassembled WGS sequence"/>
</dbReference>
<reference evidence="3" key="1">
    <citation type="submission" date="2016-06" db="EMBL/GenBank/DDBJ databases">
        <title>Parallel loss of symbiosis genes in relatives of nitrogen-fixing non-legume Parasponia.</title>
        <authorList>
            <person name="Van Velzen R."/>
            <person name="Holmer R."/>
            <person name="Bu F."/>
            <person name="Rutten L."/>
            <person name="Van Zeijl A."/>
            <person name="Liu W."/>
            <person name="Santuari L."/>
            <person name="Cao Q."/>
            <person name="Sharma T."/>
            <person name="Shen D."/>
            <person name="Roswanjaya Y."/>
            <person name="Wardhani T."/>
            <person name="Kalhor M.S."/>
            <person name="Jansen J."/>
            <person name="Van den Hoogen J."/>
            <person name="Gungor B."/>
            <person name="Hartog M."/>
            <person name="Hontelez J."/>
            <person name="Verver J."/>
            <person name="Yang W.-C."/>
            <person name="Schijlen E."/>
            <person name="Repin R."/>
            <person name="Schilthuizen M."/>
            <person name="Schranz E."/>
            <person name="Heidstra R."/>
            <person name="Miyata K."/>
            <person name="Fedorova E."/>
            <person name="Kohlen W."/>
            <person name="Bisseling T."/>
            <person name="Smit S."/>
            <person name="Geurts R."/>
        </authorList>
    </citation>
    <scope>NUCLEOTIDE SEQUENCE [LARGE SCALE GENOMIC DNA]</scope>
    <source>
        <strain evidence="3">cv. RG33-2</strain>
    </source>
</reference>
<dbReference type="OrthoDB" id="10345069at2759"/>
<gene>
    <name evidence="2" type="ORF">TorRG33x02_146810</name>
</gene>